<dbReference type="EMBL" id="GBXM01025032">
    <property type="protein sequence ID" value="JAH83545.1"/>
    <property type="molecule type" value="Transcribed_RNA"/>
</dbReference>
<reference evidence="1" key="2">
    <citation type="journal article" date="2015" name="Fish Shellfish Immunol.">
        <title>Early steps in the European eel (Anguilla anguilla)-Vibrio vulnificus interaction in the gills: Role of the RtxA13 toxin.</title>
        <authorList>
            <person name="Callol A."/>
            <person name="Pajuelo D."/>
            <person name="Ebbesson L."/>
            <person name="Teles M."/>
            <person name="MacKenzie S."/>
            <person name="Amaro C."/>
        </authorList>
    </citation>
    <scope>NUCLEOTIDE SEQUENCE</scope>
</reference>
<dbReference type="AlphaFoldDB" id="A0A0E9W1V0"/>
<protein>
    <submittedName>
        <fullName evidence="1">Uncharacterized protein</fullName>
    </submittedName>
</protein>
<name>A0A0E9W1V0_ANGAN</name>
<proteinExistence type="predicted"/>
<reference evidence="1" key="1">
    <citation type="submission" date="2014-11" db="EMBL/GenBank/DDBJ databases">
        <authorList>
            <person name="Amaro Gonzalez C."/>
        </authorList>
    </citation>
    <scope>NUCLEOTIDE SEQUENCE</scope>
</reference>
<accession>A0A0E9W1V0</accession>
<sequence>MVCPEMTLFWAGFWVKVSSGRFTKEFIKSRQVHGSQPSAYRFTFHVN</sequence>
<evidence type="ECO:0000313" key="1">
    <source>
        <dbReference type="EMBL" id="JAH83545.1"/>
    </source>
</evidence>
<organism evidence="1">
    <name type="scientific">Anguilla anguilla</name>
    <name type="common">European freshwater eel</name>
    <name type="synonym">Muraena anguilla</name>
    <dbReference type="NCBI Taxonomy" id="7936"/>
    <lineage>
        <taxon>Eukaryota</taxon>
        <taxon>Metazoa</taxon>
        <taxon>Chordata</taxon>
        <taxon>Craniata</taxon>
        <taxon>Vertebrata</taxon>
        <taxon>Euteleostomi</taxon>
        <taxon>Actinopterygii</taxon>
        <taxon>Neopterygii</taxon>
        <taxon>Teleostei</taxon>
        <taxon>Anguilliformes</taxon>
        <taxon>Anguillidae</taxon>
        <taxon>Anguilla</taxon>
    </lineage>
</organism>